<protein>
    <submittedName>
        <fullName evidence="1">Uncharacterized protein</fullName>
    </submittedName>
</protein>
<evidence type="ECO:0000313" key="2">
    <source>
        <dbReference type="Proteomes" id="UP001431783"/>
    </source>
</evidence>
<sequence length="160" mass="17779">MSWQPSKRKNRYKLLEYSSANGPSFAKKQLGYVHILGDGGITHPAENVPATVSVRRASQPPLTPDRSGSGGAPQMKNTFILWSSALSFRLVPSVVRWKITAKLVKTATRDTQNVYDKQLRSFTYHGGIKCGSYIVTLGIFSQSTIRCRKFSSNDLNSVLR</sequence>
<evidence type="ECO:0000313" key="1">
    <source>
        <dbReference type="EMBL" id="KAK9878801.1"/>
    </source>
</evidence>
<dbReference type="EMBL" id="JARQZJ010000061">
    <property type="protein sequence ID" value="KAK9878801.1"/>
    <property type="molecule type" value="Genomic_DNA"/>
</dbReference>
<organism evidence="1 2">
    <name type="scientific">Henosepilachna vigintioctopunctata</name>
    <dbReference type="NCBI Taxonomy" id="420089"/>
    <lineage>
        <taxon>Eukaryota</taxon>
        <taxon>Metazoa</taxon>
        <taxon>Ecdysozoa</taxon>
        <taxon>Arthropoda</taxon>
        <taxon>Hexapoda</taxon>
        <taxon>Insecta</taxon>
        <taxon>Pterygota</taxon>
        <taxon>Neoptera</taxon>
        <taxon>Endopterygota</taxon>
        <taxon>Coleoptera</taxon>
        <taxon>Polyphaga</taxon>
        <taxon>Cucujiformia</taxon>
        <taxon>Coccinelloidea</taxon>
        <taxon>Coccinellidae</taxon>
        <taxon>Epilachninae</taxon>
        <taxon>Epilachnini</taxon>
        <taxon>Henosepilachna</taxon>
    </lineage>
</organism>
<proteinExistence type="predicted"/>
<comment type="caution">
    <text evidence="1">The sequence shown here is derived from an EMBL/GenBank/DDBJ whole genome shotgun (WGS) entry which is preliminary data.</text>
</comment>
<accession>A0AAW1U566</accession>
<keyword evidence="2" id="KW-1185">Reference proteome</keyword>
<name>A0AAW1U566_9CUCU</name>
<dbReference type="Proteomes" id="UP001431783">
    <property type="component" value="Unassembled WGS sequence"/>
</dbReference>
<dbReference type="AlphaFoldDB" id="A0AAW1U566"/>
<gene>
    <name evidence="1" type="ORF">WA026_003639</name>
</gene>
<reference evidence="1 2" key="1">
    <citation type="submission" date="2023-03" db="EMBL/GenBank/DDBJ databases">
        <title>Genome insight into feeding habits of ladybird beetles.</title>
        <authorList>
            <person name="Li H.-S."/>
            <person name="Huang Y.-H."/>
            <person name="Pang H."/>
        </authorList>
    </citation>
    <scope>NUCLEOTIDE SEQUENCE [LARGE SCALE GENOMIC DNA]</scope>
    <source>
        <strain evidence="1">SYSU_2023b</strain>
        <tissue evidence="1">Whole body</tissue>
    </source>
</reference>